<dbReference type="OMA" id="PQELDCQ"/>
<feature type="region of interest" description="Disordered" evidence="2">
    <location>
        <begin position="966"/>
        <end position="1023"/>
    </location>
</feature>
<feature type="compositionally biased region" description="Polar residues" evidence="2">
    <location>
        <begin position="980"/>
        <end position="989"/>
    </location>
</feature>
<gene>
    <name evidence="4" type="primary">fam184b</name>
</gene>
<feature type="region of interest" description="Disordered" evidence="2">
    <location>
        <begin position="170"/>
        <end position="199"/>
    </location>
</feature>
<organism evidence="3 4">
    <name type="scientific">Ictalurus punctatus</name>
    <name type="common">Channel catfish</name>
    <name type="synonym">Silurus punctatus</name>
    <dbReference type="NCBI Taxonomy" id="7998"/>
    <lineage>
        <taxon>Eukaryota</taxon>
        <taxon>Metazoa</taxon>
        <taxon>Chordata</taxon>
        <taxon>Craniata</taxon>
        <taxon>Vertebrata</taxon>
        <taxon>Euteleostomi</taxon>
        <taxon>Actinopterygii</taxon>
        <taxon>Neopterygii</taxon>
        <taxon>Teleostei</taxon>
        <taxon>Ostariophysi</taxon>
        <taxon>Siluriformes</taxon>
        <taxon>Ictaluridae</taxon>
        <taxon>Ictalurus</taxon>
    </lineage>
</organism>
<feature type="region of interest" description="Disordered" evidence="2">
    <location>
        <begin position="499"/>
        <end position="529"/>
    </location>
</feature>
<evidence type="ECO:0000256" key="2">
    <source>
        <dbReference type="SAM" id="MobiDB-lite"/>
    </source>
</evidence>
<feature type="compositionally biased region" description="Basic and acidic residues" evidence="2">
    <location>
        <begin position="503"/>
        <end position="529"/>
    </location>
</feature>
<dbReference type="PANTHER" id="PTHR18870:SF8">
    <property type="entry name" value="PROTEIN FAM184B"/>
    <property type="match status" value="1"/>
</dbReference>
<accession>A0A979ERF7</accession>
<protein>
    <submittedName>
        <fullName evidence="4">Protein FAM184B isoform X2</fullName>
    </submittedName>
</protein>
<feature type="region of interest" description="Disordered" evidence="2">
    <location>
        <begin position="878"/>
        <end position="929"/>
    </location>
</feature>
<sequence>MTSSSGKMSLPLDACNGTAADFSSVEDELYDYQMHTRMCKKIAQLTKVIYSLNTKNEEQEATLQMLLHVTTDTADNFQPSTSQDEDGEESTSALRSRLLELQAAVEEVEEREQRAEADHAEHVAVLTREAADLRRNYHSLEMERDNQSRLLQQIQEEKKCLEEECQHLRQVRDENSKREEDAKRREEEERKKEGEEQRRDLEERKKVEKEWEERLLTLRSTLKTLEEEKERLEEQWGIEKEEWKNRMEVIEKERREEKEAARKALQQSLDEHISQWQLREQENCKFQNSLLQQRLKKADAELEIQEERLIKCNRHSSKLQARIEDLEEQLENCHHRVAEAERITRKAEEELAVAKERLLLQENELQNKSEELLNQSSSQVRVSAEVEELRSQLSRLNIRNKELELQNSGRSNDHARMLKQHADALSSMRLELQRAHSEEIQRLHQEVEKERSNDKQELEEEKKRVQNMMEEEKVRLKEKLRKALEELICKHASELRQTQASLENERKQAEEYRKTAEEERRGLETEKEELHKQLQVSTLKIRKLEEVIQAMEKEREKVRRREEEREHEQEREREQEKEKEMTRLEPLCKSECERLNEELKNTQLTIQQMLVEFALEKEQLQVEISTLQQERKVLQQSSHSVEERIRLQFEKHFSDHVADLQKEREKEIRDINVHWQHRVEELQTQLDEKKVLFQRSNEERDKEDCCGNDEMKRMKLEIQKTIEMNSSLSAQLYATIQEKEKLIKKQQLQVVQEEDEGEEAVKDNELTDGKRDERGWHQRDQELLRVERLNHQHALQALEKHASEELQAERQHLHTQYKLQLEKQKAELTQQHTEWVRQVTQRHMQQIEDLQNELKTHTEMMALQQDLKQQNRLQSLERQLDERSSEVQELKRENEELRERVHELNTERETSMHHKQKSSRRLKEREETGKRRVEDLHIIAKLQDKLNERDQLIKRLVEDLHQLSQHPPLISDGKVKSYHPRTQTGSLTPTMKKKILEDIPPSGSSIPSLSSVEGASPKSPQLSSRAILPSQTQTPISPHPEAKTSVRHTLSPTHDLLYQLQLNNTQHIRAPSETRVIEAGPDGQDPKRQEWFTKYFSF</sequence>
<keyword evidence="3" id="KW-1185">Reference proteome</keyword>
<proteinExistence type="predicted"/>
<dbReference type="GeneID" id="108260995"/>
<evidence type="ECO:0000313" key="4">
    <source>
        <dbReference type="RefSeq" id="XP_047008156.1"/>
    </source>
</evidence>
<evidence type="ECO:0000313" key="3">
    <source>
        <dbReference type="Proteomes" id="UP000221080"/>
    </source>
</evidence>
<dbReference type="PANTHER" id="PTHR18870">
    <property type="entry name" value="PROTEIN TAG-278-RELATED"/>
    <property type="match status" value="1"/>
</dbReference>
<evidence type="ECO:0000256" key="1">
    <source>
        <dbReference type="ARBA" id="ARBA00023054"/>
    </source>
</evidence>
<feature type="compositionally biased region" description="Basic and acidic residues" evidence="2">
    <location>
        <begin position="878"/>
        <end position="912"/>
    </location>
</feature>
<dbReference type="CTD" id="27146"/>
<feature type="region of interest" description="Disordered" evidence="2">
    <location>
        <begin position="553"/>
        <end position="579"/>
    </location>
</feature>
<feature type="region of interest" description="Disordered" evidence="2">
    <location>
        <begin position="74"/>
        <end position="93"/>
    </location>
</feature>
<reference evidence="4" key="2">
    <citation type="submission" date="2025-08" db="UniProtKB">
        <authorList>
            <consortium name="RefSeq"/>
        </authorList>
    </citation>
    <scope>IDENTIFICATION</scope>
    <source>
        <tissue evidence="4">Blood</tissue>
    </source>
</reference>
<name>A0A979ERF7_ICTPU</name>
<dbReference type="AlphaFoldDB" id="A0A979ERF7"/>
<dbReference type="Proteomes" id="UP000221080">
    <property type="component" value="Chromosome 29"/>
</dbReference>
<keyword evidence="1" id="KW-0175">Coiled coil</keyword>
<feature type="compositionally biased region" description="Low complexity" evidence="2">
    <location>
        <begin position="999"/>
        <end position="1011"/>
    </location>
</feature>
<dbReference type="RefSeq" id="XP_047008156.1">
    <property type="nucleotide sequence ID" value="XM_047152200.2"/>
</dbReference>
<reference evidence="3" key="1">
    <citation type="journal article" date="2016" name="Nat. Commun.">
        <title>The channel catfish genome sequence provides insights into the evolution of scale formation in teleosts.</title>
        <authorList>
            <person name="Liu Z."/>
            <person name="Liu S."/>
            <person name="Yao J."/>
            <person name="Bao L."/>
            <person name="Zhang J."/>
            <person name="Li Y."/>
            <person name="Jiang C."/>
            <person name="Sun L."/>
            <person name="Wang R."/>
            <person name="Zhang Y."/>
            <person name="Zhou T."/>
            <person name="Zeng Q."/>
            <person name="Fu Q."/>
            <person name="Gao S."/>
            <person name="Li N."/>
            <person name="Koren S."/>
            <person name="Jiang Y."/>
            <person name="Zimin A."/>
            <person name="Xu P."/>
            <person name="Phillippy A.M."/>
            <person name="Geng X."/>
            <person name="Song L."/>
            <person name="Sun F."/>
            <person name="Li C."/>
            <person name="Wang X."/>
            <person name="Chen A."/>
            <person name="Jin Y."/>
            <person name="Yuan Z."/>
            <person name="Yang Y."/>
            <person name="Tan S."/>
            <person name="Peatman E."/>
            <person name="Lu J."/>
            <person name="Qin Z."/>
            <person name="Dunham R."/>
            <person name="Li Z."/>
            <person name="Sonstegard T."/>
            <person name="Feng J."/>
            <person name="Danzmann R.G."/>
            <person name="Schroeder S."/>
            <person name="Scheffler B."/>
            <person name="Duke M.V."/>
            <person name="Ballard L."/>
            <person name="Kucuktas H."/>
            <person name="Kaltenboeck L."/>
            <person name="Liu H."/>
            <person name="Armbruster J."/>
            <person name="Xie Y."/>
            <person name="Kirby M.L."/>
            <person name="Tian Y."/>
            <person name="Flanagan M.E."/>
            <person name="Mu W."/>
            <person name="Waldbieser G.C."/>
        </authorList>
    </citation>
    <scope>NUCLEOTIDE SEQUENCE [LARGE SCALE GENOMIC DNA]</scope>
    <source>
        <strain evidence="3">SDA103</strain>
    </source>
</reference>